<accession>A0A101M0K6</accession>
<proteinExistence type="predicted"/>
<name>A0A101M0K6_PICGL</name>
<comment type="caution">
    <text evidence="1">The sequence shown here is derived from an EMBL/GenBank/DDBJ whole genome shotgun (WGS) entry which is preliminary data.</text>
</comment>
<dbReference type="EMBL" id="LKAM01000004">
    <property type="protein sequence ID" value="KUM48806.1"/>
    <property type="molecule type" value="Genomic_DNA"/>
</dbReference>
<gene>
    <name evidence="1" type="ORF">ABT39_MTgene4142</name>
</gene>
<organism evidence="1">
    <name type="scientific">Picea glauca</name>
    <name type="common">White spruce</name>
    <name type="synonym">Pinus glauca</name>
    <dbReference type="NCBI Taxonomy" id="3330"/>
    <lineage>
        <taxon>Eukaryota</taxon>
        <taxon>Viridiplantae</taxon>
        <taxon>Streptophyta</taxon>
        <taxon>Embryophyta</taxon>
        <taxon>Tracheophyta</taxon>
        <taxon>Spermatophyta</taxon>
        <taxon>Pinopsida</taxon>
        <taxon>Pinidae</taxon>
        <taxon>Conifers I</taxon>
        <taxon>Pinales</taxon>
        <taxon>Pinaceae</taxon>
        <taxon>Picea</taxon>
    </lineage>
</organism>
<geneLocation type="mitochondrion" evidence="1"/>
<dbReference type="AlphaFoldDB" id="A0A101M0K6"/>
<evidence type="ECO:0000313" key="1">
    <source>
        <dbReference type="EMBL" id="KUM48806.1"/>
    </source>
</evidence>
<sequence length="50" mass="6010">MLLLLSLMLQPDQRLDHRNQQNQQLNLRDQYSLIGLEETDQTHRSYLDLT</sequence>
<reference evidence="1" key="1">
    <citation type="journal article" date="2015" name="Genome Biol. Evol.">
        <title>Organellar Genomes of White Spruce (Picea glauca): Assembly and Annotation.</title>
        <authorList>
            <person name="Jackman S.D."/>
            <person name="Warren R.L."/>
            <person name="Gibb E.A."/>
            <person name="Vandervalk B.P."/>
            <person name="Mohamadi H."/>
            <person name="Chu J."/>
            <person name="Raymond A."/>
            <person name="Pleasance S."/>
            <person name="Coope R."/>
            <person name="Wildung M.R."/>
            <person name="Ritland C.E."/>
            <person name="Bousquet J."/>
            <person name="Jones S.J."/>
            <person name="Bohlmann J."/>
            <person name="Birol I."/>
        </authorList>
    </citation>
    <scope>NUCLEOTIDE SEQUENCE [LARGE SCALE GENOMIC DNA]</scope>
    <source>
        <tissue evidence="1">Flushing bud</tissue>
    </source>
</reference>
<keyword evidence="1" id="KW-0496">Mitochondrion</keyword>
<protein>
    <submittedName>
        <fullName evidence="1">Uncharacterized protein</fullName>
    </submittedName>
</protein>